<proteinExistence type="inferred from homology"/>
<evidence type="ECO:0000313" key="10">
    <source>
        <dbReference type="EMBL" id="THU92328.1"/>
    </source>
</evidence>
<dbReference type="EC" id="3.1.26.4" evidence="3"/>
<dbReference type="GO" id="GO:0003676">
    <property type="term" value="F:nucleic acid binding"/>
    <property type="evidence" value="ECO:0007669"/>
    <property type="project" value="InterPro"/>
</dbReference>
<accession>A0A4S8LTP5</accession>
<dbReference type="EMBL" id="ML179282">
    <property type="protein sequence ID" value="THU92328.1"/>
    <property type="molecule type" value="Genomic_DNA"/>
</dbReference>
<dbReference type="GO" id="GO:0043137">
    <property type="term" value="P:DNA replication, removal of RNA primer"/>
    <property type="evidence" value="ECO:0007669"/>
    <property type="project" value="TreeGrafter"/>
</dbReference>
<keyword evidence="4" id="KW-0540">Nuclease</keyword>
<evidence type="ECO:0000256" key="5">
    <source>
        <dbReference type="ARBA" id="ARBA00022723"/>
    </source>
</evidence>
<evidence type="ECO:0000256" key="7">
    <source>
        <dbReference type="ARBA" id="ARBA00022801"/>
    </source>
</evidence>
<gene>
    <name evidence="10" type="ORF">K435DRAFT_672306</name>
</gene>
<comment type="catalytic activity">
    <reaction evidence="1">
        <text>Endonucleolytic cleavage to 5'-phosphomonoester.</text>
        <dbReference type="EC" id="3.1.26.4"/>
    </reaction>
</comment>
<dbReference type="Pfam" id="PF00075">
    <property type="entry name" value="RNase_H"/>
    <property type="match status" value="1"/>
</dbReference>
<keyword evidence="5" id="KW-0479">Metal-binding</keyword>
<reference evidence="10 11" key="1">
    <citation type="journal article" date="2019" name="Nat. Ecol. Evol.">
        <title>Megaphylogeny resolves global patterns of mushroom evolution.</title>
        <authorList>
            <person name="Varga T."/>
            <person name="Krizsan K."/>
            <person name="Foldi C."/>
            <person name="Dima B."/>
            <person name="Sanchez-Garcia M."/>
            <person name="Sanchez-Ramirez S."/>
            <person name="Szollosi G.J."/>
            <person name="Szarkandi J.G."/>
            <person name="Papp V."/>
            <person name="Albert L."/>
            <person name="Andreopoulos W."/>
            <person name="Angelini C."/>
            <person name="Antonin V."/>
            <person name="Barry K.W."/>
            <person name="Bougher N.L."/>
            <person name="Buchanan P."/>
            <person name="Buyck B."/>
            <person name="Bense V."/>
            <person name="Catcheside P."/>
            <person name="Chovatia M."/>
            <person name="Cooper J."/>
            <person name="Damon W."/>
            <person name="Desjardin D."/>
            <person name="Finy P."/>
            <person name="Geml J."/>
            <person name="Haridas S."/>
            <person name="Hughes K."/>
            <person name="Justo A."/>
            <person name="Karasinski D."/>
            <person name="Kautmanova I."/>
            <person name="Kiss B."/>
            <person name="Kocsube S."/>
            <person name="Kotiranta H."/>
            <person name="LaButti K.M."/>
            <person name="Lechner B.E."/>
            <person name="Liimatainen K."/>
            <person name="Lipzen A."/>
            <person name="Lukacs Z."/>
            <person name="Mihaltcheva S."/>
            <person name="Morgado L.N."/>
            <person name="Niskanen T."/>
            <person name="Noordeloos M.E."/>
            <person name="Ohm R.A."/>
            <person name="Ortiz-Santana B."/>
            <person name="Ovrebo C."/>
            <person name="Racz N."/>
            <person name="Riley R."/>
            <person name="Savchenko A."/>
            <person name="Shiryaev A."/>
            <person name="Soop K."/>
            <person name="Spirin V."/>
            <person name="Szebenyi C."/>
            <person name="Tomsovsky M."/>
            <person name="Tulloss R.E."/>
            <person name="Uehling J."/>
            <person name="Grigoriev I.V."/>
            <person name="Vagvolgyi C."/>
            <person name="Papp T."/>
            <person name="Martin F.M."/>
            <person name="Miettinen O."/>
            <person name="Hibbett D.S."/>
            <person name="Nagy L.G."/>
        </authorList>
    </citation>
    <scope>NUCLEOTIDE SEQUENCE [LARGE SCALE GENOMIC DNA]</scope>
    <source>
        <strain evidence="10 11">CBS 962.96</strain>
    </source>
</reference>
<dbReference type="GO" id="GO:0046872">
    <property type="term" value="F:metal ion binding"/>
    <property type="evidence" value="ECO:0007669"/>
    <property type="project" value="UniProtKB-KW"/>
</dbReference>
<keyword evidence="6" id="KW-0255">Endonuclease</keyword>
<evidence type="ECO:0000256" key="4">
    <source>
        <dbReference type="ARBA" id="ARBA00022722"/>
    </source>
</evidence>
<sequence length="544" mass="60964">MGCTTPHICAEQAGKLLDTLQPAWNPNLPDDTNIDKRQLPETDNDTKIFKKPTPITNFSDGFRVFTKLDNRTPGQSRTPAPTLAQANGLHETVTVSTDGACFNNGETNAAAGCGIWYGHDDPRNLSLRLPQNITQSNQSGEIVALLDPLYNISKDATLVIRSDSQYTIDGLTKHLIDWEQKGYIGVENGKLFQAVAAALKQREGPVLLRKVKGHSGDQGNDGADSLAKEGALKNEPDEINLQIQGGYDLRGAQLNKLTQALAYKGVTLYKKTAPKKRRNTLGNEEGEDEIRTTSGERTIKLIKSDIKRITGQEPTDGTIWKKNTRSRNATKEQNVWTWKAIHNTFWVGSKWERIPGYEERKTCSECNETDNLQHILTECRKPGQNEVWELARGLLKRKGINLPQQLSLGLVLGCALINPCNEEGEQSRGSSRLTEIVMRESAALIWQLRNKHVIQHENDPNKIPTRTEIENRFYYRINARMQLDCTLTNKYKFEAKALSKETVADTWEEILAKSNEFEAGLPENWITTPGVLVGKETRPPGRNR</sequence>
<feature type="region of interest" description="Disordered" evidence="8">
    <location>
        <begin position="211"/>
        <end position="231"/>
    </location>
</feature>
<evidence type="ECO:0000256" key="1">
    <source>
        <dbReference type="ARBA" id="ARBA00000077"/>
    </source>
</evidence>
<dbReference type="InterPro" id="IPR036397">
    <property type="entry name" value="RNaseH_sf"/>
</dbReference>
<dbReference type="PROSITE" id="PS50879">
    <property type="entry name" value="RNASE_H_1"/>
    <property type="match status" value="1"/>
</dbReference>
<dbReference type="PANTHER" id="PTHR10642">
    <property type="entry name" value="RIBONUCLEASE H1"/>
    <property type="match status" value="1"/>
</dbReference>
<dbReference type="GO" id="GO:0004523">
    <property type="term" value="F:RNA-DNA hybrid ribonuclease activity"/>
    <property type="evidence" value="ECO:0007669"/>
    <property type="project" value="UniProtKB-EC"/>
</dbReference>
<dbReference type="OrthoDB" id="2752996at2759"/>
<protein>
    <recommendedName>
        <fullName evidence="3">ribonuclease H</fullName>
        <ecNumber evidence="3">3.1.26.4</ecNumber>
    </recommendedName>
</protein>
<dbReference type="PANTHER" id="PTHR10642:SF26">
    <property type="entry name" value="RIBONUCLEASE H1"/>
    <property type="match status" value="1"/>
</dbReference>
<dbReference type="InterPro" id="IPR050092">
    <property type="entry name" value="RNase_H"/>
</dbReference>
<dbReference type="InterPro" id="IPR002156">
    <property type="entry name" value="RNaseH_domain"/>
</dbReference>
<dbReference type="AlphaFoldDB" id="A0A4S8LTP5"/>
<comment type="similarity">
    <text evidence="2">Belongs to the RNase H family.</text>
</comment>
<dbReference type="SUPFAM" id="SSF53098">
    <property type="entry name" value="Ribonuclease H-like"/>
    <property type="match status" value="1"/>
</dbReference>
<name>A0A4S8LTP5_DENBC</name>
<organism evidence="10 11">
    <name type="scientific">Dendrothele bispora (strain CBS 962.96)</name>
    <dbReference type="NCBI Taxonomy" id="1314807"/>
    <lineage>
        <taxon>Eukaryota</taxon>
        <taxon>Fungi</taxon>
        <taxon>Dikarya</taxon>
        <taxon>Basidiomycota</taxon>
        <taxon>Agaricomycotina</taxon>
        <taxon>Agaricomycetes</taxon>
        <taxon>Agaricomycetidae</taxon>
        <taxon>Agaricales</taxon>
        <taxon>Agaricales incertae sedis</taxon>
        <taxon>Dendrothele</taxon>
    </lineage>
</organism>
<dbReference type="CDD" id="cd09280">
    <property type="entry name" value="RNase_HI_eukaryote_like"/>
    <property type="match status" value="1"/>
</dbReference>
<evidence type="ECO:0000259" key="9">
    <source>
        <dbReference type="PROSITE" id="PS50879"/>
    </source>
</evidence>
<keyword evidence="11" id="KW-1185">Reference proteome</keyword>
<evidence type="ECO:0000256" key="6">
    <source>
        <dbReference type="ARBA" id="ARBA00022759"/>
    </source>
</evidence>
<dbReference type="Proteomes" id="UP000297245">
    <property type="component" value="Unassembled WGS sequence"/>
</dbReference>
<evidence type="ECO:0000256" key="3">
    <source>
        <dbReference type="ARBA" id="ARBA00012180"/>
    </source>
</evidence>
<evidence type="ECO:0000256" key="2">
    <source>
        <dbReference type="ARBA" id="ARBA00005300"/>
    </source>
</evidence>
<feature type="domain" description="RNase H type-1" evidence="9">
    <location>
        <begin position="89"/>
        <end position="232"/>
    </location>
</feature>
<keyword evidence="7" id="KW-0378">Hydrolase</keyword>
<evidence type="ECO:0000313" key="11">
    <source>
        <dbReference type="Proteomes" id="UP000297245"/>
    </source>
</evidence>
<dbReference type="InterPro" id="IPR012337">
    <property type="entry name" value="RNaseH-like_sf"/>
</dbReference>
<dbReference type="Gene3D" id="3.30.420.10">
    <property type="entry name" value="Ribonuclease H-like superfamily/Ribonuclease H"/>
    <property type="match status" value="1"/>
</dbReference>
<evidence type="ECO:0000256" key="8">
    <source>
        <dbReference type="SAM" id="MobiDB-lite"/>
    </source>
</evidence>